<evidence type="ECO:0000313" key="1">
    <source>
        <dbReference type="EMBL" id="KAK7850457.1"/>
    </source>
</evidence>
<gene>
    <name evidence="1" type="ORF">CFP56_000850</name>
</gene>
<proteinExistence type="predicted"/>
<evidence type="ECO:0000313" key="2">
    <source>
        <dbReference type="Proteomes" id="UP000237347"/>
    </source>
</evidence>
<organism evidence="1 2">
    <name type="scientific">Quercus suber</name>
    <name type="common">Cork oak</name>
    <dbReference type="NCBI Taxonomy" id="58331"/>
    <lineage>
        <taxon>Eukaryota</taxon>
        <taxon>Viridiplantae</taxon>
        <taxon>Streptophyta</taxon>
        <taxon>Embryophyta</taxon>
        <taxon>Tracheophyta</taxon>
        <taxon>Spermatophyta</taxon>
        <taxon>Magnoliopsida</taxon>
        <taxon>eudicotyledons</taxon>
        <taxon>Gunneridae</taxon>
        <taxon>Pentapetalae</taxon>
        <taxon>rosids</taxon>
        <taxon>fabids</taxon>
        <taxon>Fagales</taxon>
        <taxon>Fagaceae</taxon>
        <taxon>Quercus</taxon>
    </lineage>
</organism>
<accession>A0AAW0LFT4</accession>
<protein>
    <submittedName>
        <fullName evidence="1">Uncharacterized protein</fullName>
    </submittedName>
</protein>
<comment type="caution">
    <text evidence="1">The sequence shown here is derived from an EMBL/GenBank/DDBJ whole genome shotgun (WGS) entry which is preliminary data.</text>
</comment>
<reference evidence="1 2" key="1">
    <citation type="journal article" date="2018" name="Sci. Data">
        <title>The draft genome sequence of cork oak.</title>
        <authorList>
            <person name="Ramos A.M."/>
            <person name="Usie A."/>
            <person name="Barbosa P."/>
            <person name="Barros P.M."/>
            <person name="Capote T."/>
            <person name="Chaves I."/>
            <person name="Simoes F."/>
            <person name="Abreu I."/>
            <person name="Carrasquinho I."/>
            <person name="Faro C."/>
            <person name="Guimaraes J.B."/>
            <person name="Mendonca D."/>
            <person name="Nobrega F."/>
            <person name="Rodrigues L."/>
            <person name="Saibo N.J.M."/>
            <person name="Varela M.C."/>
            <person name="Egas C."/>
            <person name="Matos J."/>
            <person name="Miguel C.M."/>
            <person name="Oliveira M.M."/>
            <person name="Ricardo C.P."/>
            <person name="Goncalves S."/>
        </authorList>
    </citation>
    <scope>NUCLEOTIDE SEQUENCE [LARGE SCALE GENOMIC DNA]</scope>
    <source>
        <strain evidence="2">cv. HL8</strain>
    </source>
</reference>
<sequence>MLRDWDEMDIKIQARQDQTLLLHHPSEEKTGWPCTLRRTLESLELISIYLPGDYIGLGRLYHALLSLVQFLPSVSRKH</sequence>
<dbReference type="Proteomes" id="UP000237347">
    <property type="component" value="Unassembled WGS sequence"/>
</dbReference>
<dbReference type="AlphaFoldDB" id="A0AAW0LFT4"/>
<dbReference type="EMBL" id="PKMF04000100">
    <property type="protein sequence ID" value="KAK7850457.1"/>
    <property type="molecule type" value="Genomic_DNA"/>
</dbReference>
<name>A0AAW0LFT4_QUESU</name>
<keyword evidence="2" id="KW-1185">Reference proteome</keyword>